<reference evidence="1" key="1">
    <citation type="submission" date="2015-12" db="EMBL/GenBank/DDBJ databases">
        <title>De novo transcriptome assembly of four potential Pierce s Disease insect vectors from Arizona vineyards.</title>
        <authorList>
            <person name="Tassone E.E."/>
        </authorList>
    </citation>
    <scope>NUCLEOTIDE SEQUENCE</scope>
</reference>
<dbReference type="AlphaFoldDB" id="A0A1B6DHK6"/>
<organism evidence="1">
    <name type="scientific">Clastoptera arizonana</name>
    <name type="common">Arizona spittle bug</name>
    <dbReference type="NCBI Taxonomy" id="38151"/>
    <lineage>
        <taxon>Eukaryota</taxon>
        <taxon>Metazoa</taxon>
        <taxon>Ecdysozoa</taxon>
        <taxon>Arthropoda</taxon>
        <taxon>Hexapoda</taxon>
        <taxon>Insecta</taxon>
        <taxon>Pterygota</taxon>
        <taxon>Neoptera</taxon>
        <taxon>Paraneoptera</taxon>
        <taxon>Hemiptera</taxon>
        <taxon>Auchenorrhyncha</taxon>
        <taxon>Cercopoidea</taxon>
        <taxon>Clastopteridae</taxon>
        <taxon>Clastoptera</taxon>
    </lineage>
</organism>
<dbReference type="EMBL" id="GEDC01012132">
    <property type="protein sequence ID" value="JAS25166.1"/>
    <property type="molecule type" value="Transcribed_RNA"/>
</dbReference>
<feature type="non-terminal residue" evidence="1">
    <location>
        <position position="1"/>
    </location>
</feature>
<evidence type="ECO:0000313" key="1">
    <source>
        <dbReference type="EMBL" id="JAS25166.1"/>
    </source>
</evidence>
<protein>
    <submittedName>
        <fullName evidence="1">Uncharacterized protein</fullName>
    </submittedName>
</protein>
<gene>
    <name evidence="1" type="ORF">g.45970</name>
</gene>
<sequence>PTRLVSTELPYTTITSNISSYIPLTTTELEGKNVTFIPNTQVPIVISEIVDAFTKINLGDDNITEMNTPEGITLNLSSDVTKLHTKFAFQTTELVSETNTVTEMEGE</sequence>
<name>A0A1B6DHK6_9HEMI</name>
<accession>A0A1B6DHK6</accession>
<feature type="non-terminal residue" evidence="1">
    <location>
        <position position="107"/>
    </location>
</feature>
<proteinExistence type="predicted"/>